<proteinExistence type="inferred from homology"/>
<dbReference type="InterPro" id="IPR046347">
    <property type="entry name" value="bZIP_sf"/>
</dbReference>
<dbReference type="GO" id="GO:0005634">
    <property type="term" value="C:nucleus"/>
    <property type="evidence" value="ECO:0007669"/>
    <property type="project" value="UniProtKB-SubCell"/>
</dbReference>
<feature type="compositionally biased region" description="Polar residues" evidence="7">
    <location>
        <begin position="17"/>
        <end position="31"/>
    </location>
</feature>
<dbReference type="OrthoDB" id="295274at2759"/>
<dbReference type="GeneID" id="24106656"/>
<dbReference type="PANTHER" id="PTHR47416">
    <property type="entry name" value="BASIC-LEUCINE ZIPPER TRANSCRIPTION FACTOR F-RELATED"/>
    <property type="match status" value="1"/>
</dbReference>
<feature type="compositionally biased region" description="Polar residues" evidence="7">
    <location>
        <begin position="252"/>
        <end position="267"/>
    </location>
</feature>
<dbReference type="GO" id="GO:0003677">
    <property type="term" value="F:DNA binding"/>
    <property type="evidence" value="ECO:0007669"/>
    <property type="project" value="UniProtKB-KW"/>
</dbReference>
<accession>R9P6T1</accession>
<dbReference type="GO" id="GO:0003700">
    <property type="term" value="F:DNA-binding transcription factor activity"/>
    <property type="evidence" value="ECO:0007669"/>
    <property type="project" value="InterPro"/>
</dbReference>
<dbReference type="Proteomes" id="UP000014071">
    <property type="component" value="Unassembled WGS sequence"/>
</dbReference>
<feature type="region of interest" description="Disordered" evidence="7">
    <location>
        <begin position="1"/>
        <end position="101"/>
    </location>
</feature>
<dbReference type="InterPro" id="IPR004827">
    <property type="entry name" value="bZIP"/>
</dbReference>
<name>R9P6T1_PSEHS</name>
<evidence type="ECO:0000256" key="4">
    <source>
        <dbReference type="ARBA" id="ARBA00023125"/>
    </source>
</evidence>
<keyword evidence="5" id="KW-0804">Transcription</keyword>
<dbReference type="HOGENOM" id="CLU_026313_0_0_1"/>
<keyword evidence="4" id="KW-0238">DNA-binding</keyword>
<feature type="compositionally biased region" description="Acidic residues" evidence="7">
    <location>
        <begin position="41"/>
        <end position="55"/>
    </location>
</feature>
<evidence type="ECO:0000256" key="5">
    <source>
        <dbReference type="ARBA" id="ARBA00023163"/>
    </source>
</evidence>
<comment type="subcellular location">
    <subcellularLocation>
        <location evidence="1">Nucleus</location>
    </subcellularLocation>
</comment>
<dbReference type="RefSeq" id="XP_012187377.1">
    <property type="nucleotide sequence ID" value="XM_012331987.1"/>
</dbReference>
<dbReference type="Gene3D" id="1.20.5.170">
    <property type="match status" value="1"/>
</dbReference>
<keyword evidence="3" id="KW-0805">Transcription regulation</keyword>
<evidence type="ECO:0000259" key="8">
    <source>
        <dbReference type="PROSITE" id="PS50217"/>
    </source>
</evidence>
<feature type="compositionally biased region" description="Basic and acidic residues" evidence="7">
    <location>
        <begin position="74"/>
        <end position="88"/>
    </location>
</feature>
<gene>
    <name evidence="9" type="ORF">PHSY_001355</name>
</gene>
<evidence type="ECO:0000313" key="10">
    <source>
        <dbReference type="Proteomes" id="UP000014071"/>
    </source>
</evidence>
<keyword evidence="6" id="KW-0539">Nucleus</keyword>
<dbReference type="eggNOG" id="ENOG502SCSE">
    <property type="taxonomic scope" value="Eukaryota"/>
</dbReference>
<dbReference type="EMBL" id="DF238778">
    <property type="protein sequence ID" value="GAC93790.1"/>
    <property type="molecule type" value="Genomic_DNA"/>
</dbReference>
<dbReference type="PANTHER" id="PTHR47416:SF8">
    <property type="entry name" value="BASIC-LEUCINE ZIPPER TRANSCRIPTION FACTOR E-RELATED"/>
    <property type="match status" value="1"/>
</dbReference>
<dbReference type="PROSITE" id="PS50217">
    <property type="entry name" value="BZIP"/>
    <property type="match status" value="1"/>
</dbReference>
<evidence type="ECO:0000256" key="1">
    <source>
        <dbReference type="ARBA" id="ARBA00004123"/>
    </source>
</evidence>
<evidence type="ECO:0000256" key="3">
    <source>
        <dbReference type="ARBA" id="ARBA00023015"/>
    </source>
</evidence>
<evidence type="ECO:0000256" key="2">
    <source>
        <dbReference type="ARBA" id="ARBA00007163"/>
    </source>
</evidence>
<evidence type="ECO:0000313" key="9">
    <source>
        <dbReference type="EMBL" id="GAC93790.1"/>
    </source>
</evidence>
<evidence type="ECO:0000256" key="6">
    <source>
        <dbReference type="ARBA" id="ARBA00023242"/>
    </source>
</evidence>
<organism evidence="9 10">
    <name type="scientific">Pseudozyma hubeiensis (strain SY62)</name>
    <name type="common">Yeast</name>
    <dbReference type="NCBI Taxonomy" id="1305764"/>
    <lineage>
        <taxon>Eukaryota</taxon>
        <taxon>Fungi</taxon>
        <taxon>Dikarya</taxon>
        <taxon>Basidiomycota</taxon>
        <taxon>Ustilaginomycotina</taxon>
        <taxon>Ustilaginomycetes</taxon>
        <taxon>Ustilaginales</taxon>
        <taxon>Ustilaginaceae</taxon>
        <taxon>Pseudozyma</taxon>
    </lineage>
</organism>
<sequence>MPSALASSSRHSETSVKQETFGFNSAESSPNSKKRKVIHDQDDDDEQDDEHDLDDSASSSASPSKSSHIGGRRKASDEERKARLEARQARNRLSAQYSRERKKAYVETLEGSLNDLKAENTLLRQQREQDQSVRQALDAKLNEAQLRVTTLETILRTVAPSLIPLLGVVRKVGSNVDVNGSSIVNQGYPLASQISVPALEQPSSIAASAQVPLTQHVVEAKAAGVAREAEALLSNFIDLDAKPAHSDATIAAQDQGSSTPTAPSQPVSVGENHAATAAAGGALRPADASADGLASLSTVSTGLSEGASDNSSSNQNKTISETGESAIFNTISLSLAQNEEQSLQERFRLLNSPLLPTERNMWELATDAMLQDIYSTSQDTAANVNTDADVSSSEMDVSAGSSPFDLVDLDIEIEEPLQLNIGLGDEDAVGSGFLPASHERADVAGMDWSGLMASLVA</sequence>
<dbReference type="SUPFAM" id="SSF57959">
    <property type="entry name" value="Leucine zipper domain"/>
    <property type="match status" value="1"/>
</dbReference>
<dbReference type="AlphaFoldDB" id="R9P6T1"/>
<dbReference type="CDD" id="cd14686">
    <property type="entry name" value="bZIP"/>
    <property type="match status" value="1"/>
</dbReference>
<keyword evidence="10" id="KW-1185">Reference proteome</keyword>
<feature type="domain" description="BZIP" evidence="8">
    <location>
        <begin position="81"/>
        <end position="144"/>
    </location>
</feature>
<reference evidence="10" key="1">
    <citation type="journal article" date="2013" name="Genome Announc.">
        <title>Draft genome sequence of the basidiomycetous yeast-like fungus Pseudozyma hubeiensis SY62, which produces an abundant amount of the biosurfactant mannosylerythritol lipids.</title>
        <authorList>
            <person name="Konishi M."/>
            <person name="Hatada Y."/>
            <person name="Horiuchi J."/>
        </authorList>
    </citation>
    <scope>NUCLEOTIDE SEQUENCE [LARGE SCALE GENOMIC DNA]</scope>
    <source>
        <strain evidence="10">SY62</strain>
    </source>
</reference>
<dbReference type="STRING" id="1305764.R9P6T1"/>
<dbReference type="SMART" id="SM00338">
    <property type="entry name" value="BRLZ"/>
    <property type="match status" value="1"/>
</dbReference>
<protein>
    <recommendedName>
        <fullName evidence="8">BZIP domain-containing protein</fullName>
    </recommendedName>
</protein>
<feature type="region of interest" description="Disordered" evidence="7">
    <location>
        <begin position="250"/>
        <end position="272"/>
    </location>
</feature>
<comment type="similarity">
    <text evidence="2">Belongs to the bZIP family.</text>
</comment>
<feature type="compositionally biased region" description="Low complexity" evidence="7">
    <location>
        <begin position="56"/>
        <end position="67"/>
    </location>
</feature>
<dbReference type="Pfam" id="PF00170">
    <property type="entry name" value="bZIP_1"/>
    <property type="match status" value="1"/>
</dbReference>
<evidence type="ECO:0000256" key="7">
    <source>
        <dbReference type="SAM" id="MobiDB-lite"/>
    </source>
</evidence>